<dbReference type="Pfam" id="PF03435">
    <property type="entry name" value="Sacchrp_dh_NADP"/>
    <property type="match status" value="1"/>
</dbReference>
<dbReference type="EMBL" id="JAGPXD010000005">
    <property type="protein sequence ID" value="KAH7354273.1"/>
    <property type="molecule type" value="Genomic_DNA"/>
</dbReference>
<dbReference type="PANTHER" id="PTHR12286">
    <property type="entry name" value="SACCHAROPINE DEHYDROGENASE-LIKE OXIDOREDUCTASE"/>
    <property type="match status" value="1"/>
</dbReference>
<dbReference type="FunFam" id="3.40.50.720:FF:000592">
    <property type="entry name" value="Similar to saccharopine dehydrogenase"/>
    <property type="match status" value="1"/>
</dbReference>
<evidence type="ECO:0000256" key="1">
    <source>
        <dbReference type="ARBA" id="ARBA00038048"/>
    </source>
</evidence>
<dbReference type="InterPro" id="IPR005097">
    <property type="entry name" value="Sacchrp_dh_NADP-bd"/>
</dbReference>
<keyword evidence="2" id="KW-0812">Transmembrane</keyword>
<gene>
    <name evidence="4" type="ORF">B0T11DRAFT_288335</name>
</gene>
<feature type="transmembrane region" description="Helical" evidence="2">
    <location>
        <begin position="290"/>
        <end position="311"/>
    </location>
</feature>
<dbReference type="PANTHER" id="PTHR12286:SF5">
    <property type="entry name" value="SACCHAROPINE DEHYDROGENASE-LIKE OXIDOREDUCTASE"/>
    <property type="match status" value="1"/>
</dbReference>
<dbReference type="SUPFAM" id="SSF51735">
    <property type="entry name" value="NAD(P)-binding Rossmann-fold domains"/>
    <property type="match status" value="1"/>
</dbReference>
<dbReference type="AlphaFoldDB" id="A0A8K0TB79"/>
<proteinExistence type="inferred from homology"/>
<reference evidence="4" key="1">
    <citation type="journal article" date="2021" name="Nat. Commun.">
        <title>Genetic determinants of endophytism in the Arabidopsis root mycobiome.</title>
        <authorList>
            <person name="Mesny F."/>
            <person name="Miyauchi S."/>
            <person name="Thiergart T."/>
            <person name="Pickel B."/>
            <person name="Atanasova L."/>
            <person name="Karlsson M."/>
            <person name="Huettel B."/>
            <person name="Barry K.W."/>
            <person name="Haridas S."/>
            <person name="Chen C."/>
            <person name="Bauer D."/>
            <person name="Andreopoulos W."/>
            <person name="Pangilinan J."/>
            <person name="LaButti K."/>
            <person name="Riley R."/>
            <person name="Lipzen A."/>
            <person name="Clum A."/>
            <person name="Drula E."/>
            <person name="Henrissat B."/>
            <person name="Kohler A."/>
            <person name="Grigoriev I.V."/>
            <person name="Martin F.M."/>
            <person name="Hacquard S."/>
        </authorList>
    </citation>
    <scope>NUCLEOTIDE SEQUENCE</scope>
    <source>
        <strain evidence="4">MPI-CAGE-AT-0016</strain>
    </source>
</reference>
<accession>A0A8K0TB79</accession>
<dbReference type="GO" id="GO:0005811">
    <property type="term" value="C:lipid droplet"/>
    <property type="evidence" value="ECO:0007669"/>
    <property type="project" value="TreeGrafter"/>
</dbReference>
<name>A0A8K0TB79_9PEZI</name>
<sequence>MPFKKHGRQYDLVVFGATGYTGSLAAEHVAEALPTDLKWAIAGRSRSKLEAIAAECKKINPDRIQPALEICNLDHQDLDALAKKTFTLISTVGPYFQYGEFAFKACAENGTHYFDVTGEVPWVKRMIERYEKTAQESGAMMFPEIGIESAPPDLLTWSLAKTLREKLSAKTGDVNVSIHKLDSAPSGGTLATALGLLGAYPLREIDASYKPYALSPVPNAKKVPTEPLLHRLLGVRRVSGLGTVTTSVAGTTDTAIVHRSWGLHSSLRGKSNESYGPNFSFKEFYRVTNWLHGIAVHIGLIIGVIFITTPLRALVRMFVYQPGQGPEKEVAKKDYIEYRGTAAPDSESASGQIAFGRAYYHGSMYFLSGMLPSQGALTVLEDDVELPGGIFTPSCLGQPFIDRISNAGFKLETELKIA</sequence>
<keyword evidence="2" id="KW-0472">Membrane</keyword>
<keyword evidence="2" id="KW-1133">Transmembrane helix</keyword>
<keyword evidence="5" id="KW-1185">Reference proteome</keyword>
<comment type="caution">
    <text evidence="4">The sequence shown here is derived from an EMBL/GenBank/DDBJ whole genome shotgun (WGS) entry which is preliminary data.</text>
</comment>
<dbReference type="OrthoDB" id="10268090at2759"/>
<protein>
    <submittedName>
        <fullName evidence="4">Saccharopine dehydrogenase</fullName>
    </submittedName>
</protein>
<dbReference type="Gene3D" id="3.40.50.720">
    <property type="entry name" value="NAD(P)-binding Rossmann-like Domain"/>
    <property type="match status" value="1"/>
</dbReference>
<dbReference type="Proteomes" id="UP000813385">
    <property type="component" value="Unassembled WGS sequence"/>
</dbReference>
<comment type="similarity">
    <text evidence="1">Belongs to the saccharopine dehydrogenase family.</text>
</comment>
<evidence type="ECO:0000313" key="5">
    <source>
        <dbReference type="Proteomes" id="UP000813385"/>
    </source>
</evidence>
<evidence type="ECO:0000256" key="2">
    <source>
        <dbReference type="SAM" id="Phobius"/>
    </source>
</evidence>
<dbReference type="InterPro" id="IPR051276">
    <property type="entry name" value="Saccharopine_DH-like_oxidrdct"/>
</dbReference>
<evidence type="ECO:0000259" key="3">
    <source>
        <dbReference type="Pfam" id="PF03435"/>
    </source>
</evidence>
<organism evidence="4 5">
    <name type="scientific">Plectosphaerella cucumerina</name>
    <dbReference type="NCBI Taxonomy" id="40658"/>
    <lineage>
        <taxon>Eukaryota</taxon>
        <taxon>Fungi</taxon>
        <taxon>Dikarya</taxon>
        <taxon>Ascomycota</taxon>
        <taxon>Pezizomycotina</taxon>
        <taxon>Sordariomycetes</taxon>
        <taxon>Hypocreomycetidae</taxon>
        <taxon>Glomerellales</taxon>
        <taxon>Plectosphaerellaceae</taxon>
        <taxon>Plectosphaerella</taxon>
    </lineage>
</organism>
<dbReference type="InterPro" id="IPR036291">
    <property type="entry name" value="NAD(P)-bd_dom_sf"/>
</dbReference>
<feature type="domain" description="Saccharopine dehydrogenase NADP binding" evidence="3">
    <location>
        <begin position="13"/>
        <end position="140"/>
    </location>
</feature>
<dbReference type="GO" id="GO:0005886">
    <property type="term" value="C:plasma membrane"/>
    <property type="evidence" value="ECO:0007669"/>
    <property type="project" value="TreeGrafter"/>
</dbReference>
<evidence type="ECO:0000313" key="4">
    <source>
        <dbReference type="EMBL" id="KAH7354273.1"/>
    </source>
</evidence>
<dbReference type="GO" id="GO:0005739">
    <property type="term" value="C:mitochondrion"/>
    <property type="evidence" value="ECO:0007669"/>
    <property type="project" value="TreeGrafter"/>
</dbReference>
<dbReference type="GO" id="GO:0009247">
    <property type="term" value="P:glycolipid biosynthetic process"/>
    <property type="evidence" value="ECO:0007669"/>
    <property type="project" value="TreeGrafter"/>
</dbReference>